<sequence>MKQGLLIPRERRSAKKFIRDQLRIRNLTNYTRDTPHKNALIHIHSNAEFWTALEKQTLLCQQIYLDSFQLVDWFPRSPGYYYTDEARRNRFEAAHHVYTHDESMYDPWGKMLMMEGGVGCIRLAPQQLGSNEVWFYTATSDGMCHSGIPLVIPNHLLQNSDIRRRKVSITGHLCFKTMLNMAHHDHLRTKRVTQAYIYVDELIDDGHSYDPVLLTPMAFFTQSSKGIDKQHLLNPPDFKQILDKGMVVYRQVVSDDNAELDATSDWMQSYVASHEGHMITDFDQQRPAFGIPILSLDEALKLAARESRIIIQNCNINESVITARNDGWITMDTRGNF</sequence>
<reference evidence="1 2" key="1">
    <citation type="submission" date="2015-07" db="EMBL/GenBank/DDBJ databases">
        <title>Whole genome sequence of Herpetosiphon geysericola DSM 7119.</title>
        <authorList>
            <person name="Hemp J."/>
            <person name="Ward L.M."/>
            <person name="Pace L.A."/>
            <person name="Fischer W.W."/>
        </authorList>
    </citation>
    <scope>NUCLEOTIDE SEQUENCE [LARGE SCALE GENOMIC DNA]</scope>
    <source>
        <strain evidence="1 2">DSM 7119</strain>
    </source>
</reference>
<accession>A0A0P6YDF0</accession>
<comment type="caution">
    <text evidence="1">The sequence shown here is derived from an EMBL/GenBank/DDBJ whole genome shotgun (WGS) entry which is preliminary data.</text>
</comment>
<dbReference type="EMBL" id="LGKP01000030">
    <property type="protein sequence ID" value="KPL83037.1"/>
    <property type="molecule type" value="Genomic_DNA"/>
</dbReference>
<dbReference type="STRING" id="70996.SE18_19535"/>
<organism evidence="1 2">
    <name type="scientific">Herpetosiphon geysericola</name>
    <dbReference type="NCBI Taxonomy" id="70996"/>
    <lineage>
        <taxon>Bacteria</taxon>
        <taxon>Bacillati</taxon>
        <taxon>Chloroflexota</taxon>
        <taxon>Chloroflexia</taxon>
        <taxon>Herpetosiphonales</taxon>
        <taxon>Herpetosiphonaceae</taxon>
        <taxon>Herpetosiphon</taxon>
    </lineage>
</organism>
<dbReference type="OrthoDB" id="978900at2"/>
<dbReference type="Proteomes" id="UP000050277">
    <property type="component" value="Unassembled WGS sequence"/>
</dbReference>
<name>A0A0P6YDF0_9CHLR</name>
<protein>
    <submittedName>
        <fullName evidence="1">Uncharacterized protein</fullName>
    </submittedName>
</protein>
<proteinExistence type="predicted"/>
<evidence type="ECO:0000313" key="2">
    <source>
        <dbReference type="Proteomes" id="UP000050277"/>
    </source>
</evidence>
<keyword evidence="2" id="KW-1185">Reference proteome</keyword>
<gene>
    <name evidence="1" type="ORF">SE18_19535</name>
</gene>
<dbReference type="AlphaFoldDB" id="A0A0P6YDF0"/>
<dbReference type="RefSeq" id="WP_054536146.1">
    <property type="nucleotide sequence ID" value="NZ_LGKP01000030.1"/>
</dbReference>
<evidence type="ECO:0000313" key="1">
    <source>
        <dbReference type="EMBL" id="KPL83037.1"/>
    </source>
</evidence>